<feature type="region of interest" description="Disordered" evidence="1">
    <location>
        <begin position="523"/>
        <end position="615"/>
    </location>
</feature>
<feature type="region of interest" description="Disordered" evidence="1">
    <location>
        <begin position="892"/>
        <end position="917"/>
    </location>
</feature>
<proteinExistence type="predicted"/>
<reference evidence="2" key="2">
    <citation type="submission" date="2021-08" db="EMBL/GenBank/DDBJ databases">
        <authorList>
            <person name="Eriksson T."/>
        </authorList>
    </citation>
    <scope>NUCLEOTIDE SEQUENCE</scope>
    <source>
        <strain evidence="2">Stoneville</strain>
        <tissue evidence="2">Whole head</tissue>
    </source>
</reference>
<feature type="compositionally biased region" description="Basic and acidic residues" evidence="1">
    <location>
        <begin position="562"/>
        <end position="581"/>
    </location>
</feature>
<feature type="compositionally biased region" description="Basic and acidic residues" evidence="1">
    <location>
        <begin position="892"/>
        <end position="903"/>
    </location>
</feature>
<protein>
    <submittedName>
        <fullName evidence="2">Uncharacterized protein</fullName>
    </submittedName>
</protein>
<keyword evidence="3" id="KW-1185">Reference proteome</keyword>
<gene>
    <name evidence="2" type="ORF">GEV33_007907</name>
</gene>
<feature type="compositionally biased region" description="Basic and acidic residues" evidence="1">
    <location>
        <begin position="1391"/>
        <end position="1405"/>
    </location>
</feature>
<evidence type="ECO:0000256" key="1">
    <source>
        <dbReference type="SAM" id="MobiDB-lite"/>
    </source>
</evidence>
<evidence type="ECO:0000313" key="2">
    <source>
        <dbReference type="EMBL" id="KAH0814883.1"/>
    </source>
</evidence>
<feature type="region of interest" description="Disordered" evidence="1">
    <location>
        <begin position="488"/>
        <end position="509"/>
    </location>
</feature>
<feature type="region of interest" description="Disordered" evidence="1">
    <location>
        <begin position="1385"/>
        <end position="1405"/>
    </location>
</feature>
<sequence length="1405" mass="157251">MNSRDRVPSDPDAHHDGDEHPLDPKSGGLQEQSGRVFVGIIHRGVCKHATSISLFPDEHPKSVGRQIELKIRQERCLAEVVYGVQLLKLNLLYSSRTVYSRQKQIIWDYFWDIFEKVVNLSLDDPRSQRHPDSTSTHLFFVGTALSRQPLIMELRYVVLTIVKILISVPAIVLQQSLLTDGAALMGGHLDNKNNSISNVTRPVTQEIIANATDESGGKAVPTASQDSEEIPDPSPLVLPGYNLPENIFNKGKPFYLEKDPLTGKIDFDSKTSSLKLDEELYDYVDEEPSSNIYDKANIDRKDGSLGSHRPSDINQLTPNFHDFLNLPVKYNSDKYVYPLISSSYANTKIQGNVNKYYNHKDYNVKTSTFKPTGSPTYYSSPKNYFNSAKTTQTTTTTTSTTTPKPTTQIYLTSTSPNLMSSGINHPSFHEDFADYYQETEKPSQVYLTTKNVNSIYLTTKAPMTTTRRVLSIFEQLFGDYEDTMTSTERTKPLMSSPTLFGNLPSNKNDKNKYEVEIKTEKPSFTTPGQVHYHNSHAGPNVLSGTNMGLESASYEYEDEYSEKEHEDNLALESKPFKEVQNVDKTSTVAPSTTSTRPTTTTSTSTTTTTTTQASSTKVHEVYDEYDYQERENLATKLSVTPTPPPSSTVKVTSLPLGENHITSLNNHQPIIVATQNLREQLNNEKVVPKPFGFEKPPQQPPSTSNIHIAPDQDMVSFVVGHHQNVEGGQYVGTSLKESPYDSNPFRPLYGQQAQYSKDTVSYSIQTSPEVYKPVQNFPPAASSVTIQPQKNSEASLAIGVPINNLQQVPGQVVDEKLEMEDDQIEFPKGTGTKVVFPDDKPAAIGSLVPPLSQPAPNREVLQLSSKPMYHQLPSDLTPPKEKEVVPLSATRLERPRPPWDPRPGHFYTGKPEYVRPPRPPPEIAYKRIDNLPNILPQFRPNMKPNGPPLYLNRQPLLDRPSNRPVGFFEKLQPPPPPKNLHNLRKIPPLPPQSLDQVRPAIAEDRIINEAPKKPLQDQYSFYQLPPKVPILANRRIANLDGDVETLQMIQAKKMDKKEILPEVVPEKVEGGTDKPLYVVYPVNTPPIKLDVIDSNNKESVVIGTRAELPLPPSKIGQNFDYAQNPIFNPKDRNDAPILKPHSKPPTFPIKSDFPYPLERPDPSILNLAVPEIPSNNGNNLEDLDSNFVSTNNQWNTIGENVESRVVNGLKSQNSNQISVTLKTYTDKPIAVAYTPTEPHDKYDPDKYSMPNYGSPVIPEIRPGTVDNAELGQGNPDNEFTVSAVMHTHPQIESAIRNKQKYSKEGHNNHKSDTESAPNIHQLDFQAPFQASVNIDSMSQGWSVVRDRNKSTTELGEEVTTLPLATTSEFDIENFKPQLIGGFKPIYNYPEEPDKTKEAEVSEREE</sequence>
<accession>A0A8J6LCN7</accession>
<organism evidence="2 3">
    <name type="scientific">Tenebrio molitor</name>
    <name type="common">Yellow mealworm beetle</name>
    <dbReference type="NCBI Taxonomy" id="7067"/>
    <lineage>
        <taxon>Eukaryota</taxon>
        <taxon>Metazoa</taxon>
        <taxon>Ecdysozoa</taxon>
        <taxon>Arthropoda</taxon>
        <taxon>Hexapoda</taxon>
        <taxon>Insecta</taxon>
        <taxon>Pterygota</taxon>
        <taxon>Neoptera</taxon>
        <taxon>Endopterygota</taxon>
        <taxon>Coleoptera</taxon>
        <taxon>Polyphaga</taxon>
        <taxon>Cucujiformia</taxon>
        <taxon>Tenebrionidae</taxon>
        <taxon>Tenebrio</taxon>
    </lineage>
</organism>
<feature type="region of interest" description="Disordered" evidence="1">
    <location>
        <begin position="210"/>
        <end position="234"/>
    </location>
</feature>
<feature type="compositionally biased region" description="Polar residues" evidence="1">
    <location>
        <begin position="488"/>
        <end position="506"/>
    </location>
</feature>
<name>A0A8J6LCN7_TENMO</name>
<feature type="region of interest" description="Disordered" evidence="1">
    <location>
        <begin position="1"/>
        <end position="30"/>
    </location>
</feature>
<reference evidence="2" key="1">
    <citation type="journal article" date="2020" name="J Insects Food Feed">
        <title>The yellow mealworm (Tenebrio molitor) genome: a resource for the emerging insects as food and feed industry.</title>
        <authorList>
            <person name="Eriksson T."/>
            <person name="Andere A."/>
            <person name="Kelstrup H."/>
            <person name="Emery V."/>
            <person name="Picard C."/>
        </authorList>
    </citation>
    <scope>NUCLEOTIDE SEQUENCE</scope>
    <source>
        <strain evidence="2">Stoneville</strain>
        <tissue evidence="2">Whole head</tissue>
    </source>
</reference>
<dbReference type="Proteomes" id="UP000719412">
    <property type="component" value="Unassembled WGS sequence"/>
</dbReference>
<evidence type="ECO:0000313" key="3">
    <source>
        <dbReference type="Proteomes" id="UP000719412"/>
    </source>
</evidence>
<feature type="compositionally biased region" description="Basic and acidic residues" evidence="1">
    <location>
        <begin position="1"/>
        <end position="23"/>
    </location>
</feature>
<dbReference type="EMBL" id="JABDTM020023817">
    <property type="protein sequence ID" value="KAH0814883.1"/>
    <property type="molecule type" value="Genomic_DNA"/>
</dbReference>
<feature type="compositionally biased region" description="Low complexity" evidence="1">
    <location>
        <begin position="585"/>
        <end position="615"/>
    </location>
</feature>
<comment type="caution">
    <text evidence="2">The sequence shown here is derived from an EMBL/GenBank/DDBJ whole genome shotgun (WGS) entry which is preliminary data.</text>
</comment>